<proteinExistence type="predicted"/>
<dbReference type="Proteomes" id="UP000033740">
    <property type="component" value="Unassembled WGS sequence"/>
</dbReference>
<dbReference type="EMBL" id="JYIX01000023">
    <property type="protein sequence ID" value="KJL35465.1"/>
    <property type="molecule type" value="Genomic_DNA"/>
</dbReference>
<sequence length="56" mass="6198">MNGTFGEALPHLIVCPDCNSETEMVELAPNVYTAAVVHDDTCPWLNRKECHGNPRT</sequence>
<dbReference type="STRING" id="582680.RS86_00461"/>
<keyword evidence="2" id="KW-1185">Reference proteome</keyword>
<name>A0A0F0LT78_9MICO</name>
<reference evidence="1 2" key="1">
    <citation type="submission" date="2015-02" db="EMBL/GenBank/DDBJ databases">
        <title>Draft genome sequences of ten Microbacterium spp. with emphasis on heavy metal contaminated environments.</title>
        <authorList>
            <person name="Corretto E."/>
        </authorList>
    </citation>
    <scope>NUCLEOTIDE SEQUENCE [LARGE SCALE GENOMIC DNA]</scope>
    <source>
        <strain evidence="1 2">ARN176</strain>
    </source>
</reference>
<accession>A0A0F0LT78</accession>
<evidence type="ECO:0000313" key="1">
    <source>
        <dbReference type="EMBL" id="KJL35465.1"/>
    </source>
</evidence>
<comment type="caution">
    <text evidence="1">The sequence shown here is derived from an EMBL/GenBank/DDBJ whole genome shotgun (WGS) entry which is preliminary data.</text>
</comment>
<organism evidence="1 2">
    <name type="scientific">Microbacterium azadirachtae</name>
    <dbReference type="NCBI Taxonomy" id="582680"/>
    <lineage>
        <taxon>Bacteria</taxon>
        <taxon>Bacillati</taxon>
        <taxon>Actinomycetota</taxon>
        <taxon>Actinomycetes</taxon>
        <taxon>Micrococcales</taxon>
        <taxon>Microbacteriaceae</taxon>
        <taxon>Microbacterium</taxon>
    </lineage>
</organism>
<evidence type="ECO:0000313" key="2">
    <source>
        <dbReference type="Proteomes" id="UP000033740"/>
    </source>
</evidence>
<dbReference type="PATRIC" id="fig|582680.6.peg.473"/>
<gene>
    <name evidence="1" type="ORF">RS86_00461</name>
</gene>
<protein>
    <submittedName>
        <fullName evidence="1">Uncharacterized protein</fullName>
    </submittedName>
</protein>
<dbReference type="AlphaFoldDB" id="A0A0F0LT78"/>